<evidence type="ECO:0000313" key="2">
    <source>
        <dbReference type="Proteomes" id="UP000524492"/>
    </source>
</evidence>
<dbReference type="AlphaFoldDB" id="A0A7W6MDW3"/>
<dbReference type="EMBL" id="JACIFV010000001">
    <property type="protein sequence ID" value="MBB4190047.1"/>
    <property type="molecule type" value="Genomic_DNA"/>
</dbReference>
<dbReference type="Proteomes" id="UP000524492">
    <property type="component" value="Unassembled WGS sequence"/>
</dbReference>
<reference evidence="1 2" key="1">
    <citation type="submission" date="2020-08" db="EMBL/GenBank/DDBJ databases">
        <title>Genomic Encyclopedia of Type Strains, Phase IV (KMG-V): Genome sequencing to study the core and pangenomes of soil and plant-associated prokaryotes.</title>
        <authorList>
            <person name="Whitman W."/>
        </authorList>
    </citation>
    <scope>NUCLEOTIDE SEQUENCE [LARGE SCALE GENOMIC DNA]</scope>
    <source>
        <strain evidence="1 2">SEMIA 4074</strain>
    </source>
</reference>
<keyword evidence="2" id="KW-1185">Reference proteome</keyword>
<dbReference type="RefSeq" id="WP_097623488.1">
    <property type="nucleotide sequence ID" value="NZ_JACIFV010000001.1"/>
</dbReference>
<comment type="caution">
    <text evidence="1">The sequence shown here is derived from an EMBL/GenBank/DDBJ whole genome shotgun (WGS) entry which is preliminary data.</text>
</comment>
<name>A0A7W6MDW3_9HYPH</name>
<gene>
    <name evidence="1" type="ORF">GGD53_000163</name>
</gene>
<organism evidence="1 2">
    <name type="scientific">Rhizobium aethiopicum</name>
    <dbReference type="NCBI Taxonomy" id="1138170"/>
    <lineage>
        <taxon>Bacteria</taxon>
        <taxon>Pseudomonadati</taxon>
        <taxon>Pseudomonadota</taxon>
        <taxon>Alphaproteobacteria</taxon>
        <taxon>Hyphomicrobiales</taxon>
        <taxon>Rhizobiaceae</taxon>
        <taxon>Rhizobium/Agrobacterium group</taxon>
        <taxon>Rhizobium</taxon>
    </lineage>
</organism>
<accession>A0A7W6MDW3</accession>
<proteinExistence type="predicted"/>
<protein>
    <submittedName>
        <fullName evidence="1">Uncharacterized protein</fullName>
    </submittedName>
</protein>
<evidence type="ECO:0000313" key="1">
    <source>
        <dbReference type="EMBL" id="MBB4190047.1"/>
    </source>
</evidence>
<sequence>MIKVLTQIQAVYFARAGYRPWERQAERRTTVAVPDEGYRGGLASTADRGAQIRAVSRGNAR</sequence>